<evidence type="ECO:0000313" key="1">
    <source>
        <dbReference type="EMBL" id="CAG6446734.1"/>
    </source>
</evidence>
<name>A0A8D7ZZP7_CULPI</name>
<accession>A0A8D7ZZP7</accession>
<proteinExistence type="predicted"/>
<protein>
    <submittedName>
        <fullName evidence="1">(northern house mosquito) hypothetical protein</fullName>
    </submittedName>
</protein>
<reference evidence="1" key="1">
    <citation type="submission" date="2021-05" db="EMBL/GenBank/DDBJ databases">
        <authorList>
            <person name="Alioto T."/>
            <person name="Alioto T."/>
            <person name="Gomez Garrido J."/>
        </authorList>
    </citation>
    <scope>NUCLEOTIDE SEQUENCE</scope>
</reference>
<sequence>MPTATPSILRNQTSQKVNPLGKRTHLPLHIHEESPGGGVELPRNDHQAVPSLDSTHRIAEDRLPAALIVRSQVELVPRELTRRPTAPTVQNCKCPWFSSA</sequence>
<dbReference type="EMBL" id="HBUE01007719">
    <property type="protein sequence ID" value="CAG6446734.1"/>
    <property type="molecule type" value="Transcribed_RNA"/>
</dbReference>
<organism evidence="1">
    <name type="scientific">Culex pipiens</name>
    <name type="common">House mosquito</name>
    <dbReference type="NCBI Taxonomy" id="7175"/>
    <lineage>
        <taxon>Eukaryota</taxon>
        <taxon>Metazoa</taxon>
        <taxon>Ecdysozoa</taxon>
        <taxon>Arthropoda</taxon>
        <taxon>Hexapoda</taxon>
        <taxon>Insecta</taxon>
        <taxon>Pterygota</taxon>
        <taxon>Neoptera</taxon>
        <taxon>Endopterygota</taxon>
        <taxon>Diptera</taxon>
        <taxon>Nematocera</taxon>
        <taxon>Culicoidea</taxon>
        <taxon>Culicidae</taxon>
        <taxon>Culicinae</taxon>
        <taxon>Culicini</taxon>
        <taxon>Culex</taxon>
        <taxon>Culex</taxon>
    </lineage>
</organism>
<dbReference type="AlphaFoldDB" id="A0A8D7ZZP7"/>